<name>A0A4P9XX07_9FUNG</name>
<feature type="transmembrane region" description="Helical" evidence="1">
    <location>
        <begin position="90"/>
        <end position="111"/>
    </location>
</feature>
<evidence type="ECO:0000313" key="3">
    <source>
        <dbReference type="Proteomes" id="UP000271241"/>
    </source>
</evidence>
<keyword evidence="1" id="KW-1133">Transmembrane helix</keyword>
<evidence type="ECO:0000256" key="1">
    <source>
        <dbReference type="SAM" id="Phobius"/>
    </source>
</evidence>
<gene>
    <name evidence="2" type="ORF">THASP1DRAFT_27666</name>
</gene>
<protein>
    <submittedName>
        <fullName evidence="2">Uncharacterized protein</fullName>
    </submittedName>
</protein>
<accession>A0A4P9XX07</accession>
<dbReference type="EMBL" id="KZ992448">
    <property type="protein sequence ID" value="RKP10532.1"/>
    <property type="molecule type" value="Genomic_DNA"/>
</dbReference>
<keyword evidence="1" id="KW-0472">Membrane</keyword>
<feature type="transmembrane region" description="Helical" evidence="1">
    <location>
        <begin position="131"/>
        <end position="148"/>
    </location>
</feature>
<proteinExistence type="predicted"/>
<feature type="transmembrane region" description="Helical" evidence="1">
    <location>
        <begin position="267"/>
        <end position="286"/>
    </location>
</feature>
<feature type="transmembrane region" description="Helical" evidence="1">
    <location>
        <begin position="197"/>
        <end position="220"/>
    </location>
</feature>
<keyword evidence="1" id="KW-0812">Transmembrane</keyword>
<organism evidence="2 3">
    <name type="scientific">Thamnocephalis sphaerospora</name>
    <dbReference type="NCBI Taxonomy" id="78915"/>
    <lineage>
        <taxon>Eukaryota</taxon>
        <taxon>Fungi</taxon>
        <taxon>Fungi incertae sedis</taxon>
        <taxon>Zoopagomycota</taxon>
        <taxon>Zoopagomycotina</taxon>
        <taxon>Zoopagomycetes</taxon>
        <taxon>Zoopagales</taxon>
        <taxon>Sigmoideomycetaceae</taxon>
        <taxon>Thamnocephalis</taxon>
    </lineage>
</organism>
<feature type="transmembrane region" description="Helical" evidence="1">
    <location>
        <begin position="232"/>
        <end position="255"/>
    </location>
</feature>
<reference evidence="3" key="1">
    <citation type="journal article" date="2018" name="Nat. Microbiol.">
        <title>Leveraging single-cell genomics to expand the fungal tree of life.</title>
        <authorList>
            <person name="Ahrendt S.R."/>
            <person name="Quandt C.A."/>
            <person name="Ciobanu D."/>
            <person name="Clum A."/>
            <person name="Salamov A."/>
            <person name="Andreopoulos B."/>
            <person name="Cheng J.F."/>
            <person name="Woyke T."/>
            <person name="Pelin A."/>
            <person name="Henrissat B."/>
            <person name="Reynolds N.K."/>
            <person name="Benny G.L."/>
            <person name="Smith M.E."/>
            <person name="James T.Y."/>
            <person name="Grigoriev I.V."/>
        </authorList>
    </citation>
    <scope>NUCLEOTIDE SEQUENCE [LARGE SCALE GENOMIC DNA]</scope>
    <source>
        <strain evidence="3">RSA 1356</strain>
    </source>
</reference>
<feature type="transmembrane region" description="Helical" evidence="1">
    <location>
        <begin position="58"/>
        <end position="78"/>
    </location>
</feature>
<keyword evidence="3" id="KW-1185">Reference proteome</keyword>
<dbReference type="Proteomes" id="UP000271241">
    <property type="component" value="Unassembled WGS sequence"/>
</dbReference>
<feature type="transmembrane region" description="Helical" evidence="1">
    <location>
        <begin position="155"/>
        <end position="177"/>
    </location>
</feature>
<sequence length="316" mass="35245">MTAKIAESTLNNTLRDAGIDLSKYVGIDPTVVDLFPLSKVMGDWEYVYLSHAEEYRQIGAALVPVVVLLIRFTCNTLMAGKMLHKRRDSVFWLNLLQCVLGVAAAVCAIIRGLAPWAISCKGVSSSAEANVYVGTSAIVGILFVKAYYGTKHSRIVLCIGALAILLTFAVGLMSIWAMVTFEYGSGRCAMALDYRWIISKFVVDIASNVSLTGCFLYAIWLQTRNKKHHVSWLLFQDGLIYGFGVAVSNVATNAIVLNMHSLTFWHAHIYAVDYCIVSTLVCRQLWQARVRYARHRRTNRIKITEAGAAILLRRRR</sequence>
<evidence type="ECO:0000313" key="2">
    <source>
        <dbReference type="EMBL" id="RKP10532.1"/>
    </source>
</evidence>
<dbReference type="OrthoDB" id="2256270at2759"/>
<dbReference type="AlphaFoldDB" id="A0A4P9XX07"/>